<dbReference type="CDD" id="cd01335">
    <property type="entry name" value="Radical_SAM"/>
    <property type="match status" value="1"/>
</dbReference>
<evidence type="ECO:0000313" key="9">
    <source>
        <dbReference type="Proteomes" id="UP000028042"/>
    </source>
</evidence>
<dbReference type="PROSITE" id="PS51918">
    <property type="entry name" value="RADICAL_SAM"/>
    <property type="match status" value="1"/>
</dbReference>
<dbReference type="Pfam" id="PF04055">
    <property type="entry name" value="Radical_SAM"/>
    <property type="match status" value="1"/>
</dbReference>
<sequence length="197" mass="22787">MIITYEVKDNLYVNVTNKCSNACDFCVRNLKDAFQNDLWLEKEPSSEEVIKDIFSRNLSKYKQLVFCGFGEPLENIDVVIEVCKKVKEKANIPIRINTNGQANKIHNYDVTPRFQYIVDSVSISLNARNAKEYDHICHSIFGEEAFNYILDFTKKCRKIVKDVQLSVVDCLPPEHIEECKKIADSLGVNFKIRKEIK</sequence>
<feature type="domain" description="Radical SAM core" evidence="6">
    <location>
        <begin position="5"/>
        <end position="197"/>
    </location>
</feature>
<proteinExistence type="predicted"/>
<evidence type="ECO:0000256" key="5">
    <source>
        <dbReference type="ARBA" id="ARBA00023014"/>
    </source>
</evidence>
<keyword evidence="1" id="KW-0004">4Fe-4S</keyword>
<evidence type="ECO:0000313" key="7">
    <source>
        <dbReference type="EMBL" id="AJA52294.1"/>
    </source>
</evidence>
<keyword evidence="10" id="KW-1185">Reference proteome</keyword>
<dbReference type="NCBIfam" id="TIGR04038">
    <property type="entry name" value="tatD_link_rSAM"/>
    <property type="match status" value="1"/>
</dbReference>
<keyword evidence="4" id="KW-0408">Iron</keyword>
<evidence type="ECO:0000256" key="3">
    <source>
        <dbReference type="ARBA" id="ARBA00022723"/>
    </source>
</evidence>
<dbReference type="AlphaFoldDB" id="A0A0H3J303"/>
<name>A0A0H3J303_CLOPA</name>
<organism evidence="7 10">
    <name type="scientific">Clostridium pasteurianum DSM 525 = ATCC 6013</name>
    <dbReference type="NCBI Taxonomy" id="1262449"/>
    <lineage>
        <taxon>Bacteria</taxon>
        <taxon>Bacillati</taxon>
        <taxon>Bacillota</taxon>
        <taxon>Clostridia</taxon>
        <taxon>Eubacteriales</taxon>
        <taxon>Clostridiaceae</taxon>
        <taxon>Clostridium</taxon>
    </lineage>
</organism>
<dbReference type="KEGG" id="cpae:CPAST_c22360"/>
<evidence type="ECO:0000259" key="6">
    <source>
        <dbReference type="PROSITE" id="PS51918"/>
    </source>
</evidence>
<evidence type="ECO:0000256" key="1">
    <source>
        <dbReference type="ARBA" id="ARBA00022485"/>
    </source>
</evidence>
<dbReference type="InterPro" id="IPR013785">
    <property type="entry name" value="Aldolase_TIM"/>
</dbReference>
<dbReference type="GO" id="GO:0003824">
    <property type="term" value="F:catalytic activity"/>
    <property type="evidence" value="ECO:0007669"/>
    <property type="project" value="InterPro"/>
</dbReference>
<dbReference type="Proteomes" id="UP000028042">
    <property type="component" value="Unassembled WGS sequence"/>
</dbReference>
<dbReference type="eggNOG" id="COG0535">
    <property type="taxonomic scope" value="Bacteria"/>
</dbReference>
<reference evidence="7 10" key="1">
    <citation type="journal article" date="2015" name="Genome Announc.">
        <title>Complete Genome Sequence of the Nitrogen-Fixing and Solvent-Producing Clostridium pasteurianum DSM 525.</title>
        <authorList>
            <person name="Poehlein A."/>
            <person name="Grosse-Honebrink A."/>
            <person name="Zhang Y."/>
            <person name="Minton N.P."/>
            <person name="Daniel R."/>
        </authorList>
    </citation>
    <scope>NUCLEOTIDE SEQUENCE [LARGE SCALE GENOMIC DNA]</scope>
    <source>
        <strain evidence="7">DSM 525</strain>
        <strain evidence="10">DSM 525 / ATCC 6013</strain>
    </source>
</reference>
<protein>
    <submittedName>
        <fullName evidence="7">Radical SAM protein</fullName>
    </submittedName>
    <submittedName>
        <fullName evidence="8">Radical SAM, TatD-associated</fullName>
    </submittedName>
</protein>
<dbReference type="Gene3D" id="3.20.20.70">
    <property type="entry name" value="Aldolase class I"/>
    <property type="match status" value="1"/>
</dbReference>
<evidence type="ECO:0000313" key="8">
    <source>
        <dbReference type="EMBL" id="KRU11696.1"/>
    </source>
</evidence>
<reference evidence="8" key="2">
    <citation type="submission" date="2015-10" db="EMBL/GenBank/DDBJ databases">
        <title>Improved Draft Genome Sequence of Clostridium pasteurianum Strain ATCC 6013 (DSM 525) Using a Hybrid Next-Generation Sequencing Approach.</title>
        <authorList>
            <person name="Pyne M.E."/>
            <person name="Utturkar S.M."/>
            <person name="Brown S.D."/>
            <person name="Moo-Young M."/>
            <person name="Chung D.A."/>
            <person name="Chou P.C."/>
        </authorList>
    </citation>
    <scope>NUCLEOTIDE SEQUENCE</scope>
    <source>
        <strain evidence="8">ATCC 6013</strain>
    </source>
</reference>
<dbReference type="InterPro" id="IPR023821">
    <property type="entry name" value="rSAM_TatD-assoc"/>
</dbReference>
<dbReference type="GeneID" id="93074383"/>
<dbReference type="InterPro" id="IPR007197">
    <property type="entry name" value="rSAM"/>
</dbReference>
<dbReference type="PATRIC" id="fig|1262449.3.peg.756"/>
<dbReference type="KEGG" id="cpat:CLPA_c22360"/>
<dbReference type="InterPro" id="IPR058240">
    <property type="entry name" value="rSAM_sf"/>
</dbReference>
<dbReference type="PANTHER" id="PTHR42836">
    <property type="entry name" value="7-CARBOXY-7-DEAZAGUANINE SYNTHASE"/>
    <property type="match status" value="1"/>
</dbReference>
<dbReference type="GO" id="GO:0046872">
    <property type="term" value="F:metal ion binding"/>
    <property type="evidence" value="ECO:0007669"/>
    <property type="project" value="UniProtKB-KW"/>
</dbReference>
<dbReference type="SFLD" id="SFLDG01111">
    <property type="entry name" value="Uncharacterised_Radical_SAM_Su"/>
    <property type="match status" value="1"/>
</dbReference>
<keyword evidence="2" id="KW-0949">S-adenosyl-L-methionine</keyword>
<dbReference type="Proteomes" id="UP000030905">
    <property type="component" value="Chromosome"/>
</dbReference>
<evidence type="ECO:0000256" key="4">
    <source>
        <dbReference type="ARBA" id="ARBA00023004"/>
    </source>
</evidence>
<dbReference type="SFLD" id="SFLDS00029">
    <property type="entry name" value="Radical_SAM"/>
    <property type="match status" value="1"/>
</dbReference>
<evidence type="ECO:0000256" key="2">
    <source>
        <dbReference type="ARBA" id="ARBA00022691"/>
    </source>
</evidence>
<reference evidence="8 9" key="3">
    <citation type="journal article" name="Genome Announc.">
        <title>Improved Draft Genome Sequence of Clostridium pasteurianum Strain ATCC 6013 (DSM 525) Using a Hybrid Next-Generation Sequencing Approach.</title>
        <authorList>
            <person name="Pyne M.E."/>
            <person name="Utturkar S."/>
            <person name="Brown S.D."/>
            <person name="Moo-Young M."/>
            <person name="Chung D.A."/>
            <person name="Chou C.P."/>
        </authorList>
    </citation>
    <scope>NUCLEOTIDE SEQUENCE [LARGE SCALE GENOMIC DNA]</scope>
    <source>
        <strain evidence="8 9">ATCC 6013</strain>
    </source>
</reference>
<dbReference type="PANTHER" id="PTHR42836:SF1">
    <property type="entry name" value="7-CARBOXY-7-DEAZAGUANINE SYNTHASE"/>
    <property type="match status" value="1"/>
</dbReference>
<dbReference type="RefSeq" id="WP_003441712.1">
    <property type="nucleotide sequence ID" value="NZ_ANZB01000002.1"/>
</dbReference>
<keyword evidence="3" id="KW-0479">Metal-binding</keyword>
<dbReference type="GO" id="GO:0051539">
    <property type="term" value="F:4 iron, 4 sulfur cluster binding"/>
    <property type="evidence" value="ECO:0007669"/>
    <property type="project" value="UniProtKB-KW"/>
</dbReference>
<evidence type="ECO:0000313" key="10">
    <source>
        <dbReference type="Proteomes" id="UP000030905"/>
    </source>
</evidence>
<dbReference type="EMBL" id="JPGY02000001">
    <property type="protein sequence ID" value="KRU11696.1"/>
    <property type="molecule type" value="Genomic_DNA"/>
</dbReference>
<dbReference type="SUPFAM" id="SSF102114">
    <property type="entry name" value="Radical SAM enzymes"/>
    <property type="match status" value="1"/>
</dbReference>
<accession>A0A0H3J303</accession>
<keyword evidence="5" id="KW-0411">Iron-sulfur</keyword>
<gene>
    <name evidence="7" type="ORF">CLPA_c22360</name>
    <name evidence="8" type="ORF">CP6013_00943</name>
</gene>
<dbReference type="EMBL" id="CP009268">
    <property type="protein sequence ID" value="AJA52294.1"/>
    <property type="molecule type" value="Genomic_DNA"/>
</dbReference>